<name>A0ABW5JH53_9BACT</name>
<gene>
    <name evidence="11" type="ORF">ACFSVN_00075</name>
</gene>
<feature type="transmembrane region" description="Helical" evidence="10">
    <location>
        <begin position="132"/>
        <end position="150"/>
    </location>
</feature>
<reference evidence="12" key="1">
    <citation type="journal article" date="2019" name="Int. J. Syst. Evol. Microbiol.">
        <title>The Global Catalogue of Microorganisms (GCM) 10K type strain sequencing project: providing services to taxonomists for standard genome sequencing and annotation.</title>
        <authorList>
            <consortium name="The Broad Institute Genomics Platform"/>
            <consortium name="The Broad Institute Genome Sequencing Center for Infectious Disease"/>
            <person name="Wu L."/>
            <person name="Ma J."/>
        </authorList>
    </citation>
    <scope>NUCLEOTIDE SEQUENCE [LARGE SCALE GENOMIC DNA]</scope>
    <source>
        <strain evidence="12">KCTC 52042</strain>
    </source>
</reference>
<evidence type="ECO:0000256" key="1">
    <source>
        <dbReference type="ARBA" id="ARBA00004651"/>
    </source>
</evidence>
<keyword evidence="6 10" id="KW-1133">Transmembrane helix</keyword>
<keyword evidence="7" id="KW-0406">Ion transport</keyword>
<evidence type="ECO:0000256" key="2">
    <source>
        <dbReference type="ARBA" id="ARBA00022448"/>
    </source>
</evidence>
<evidence type="ECO:0000313" key="11">
    <source>
        <dbReference type="EMBL" id="MFD2530837.1"/>
    </source>
</evidence>
<evidence type="ECO:0000256" key="5">
    <source>
        <dbReference type="ARBA" id="ARBA00022692"/>
    </source>
</evidence>
<evidence type="ECO:0000256" key="9">
    <source>
        <dbReference type="ARBA" id="ARBA00031636"/>
    </source>
</evidence>
<evidence type="ECO:0000256" key="3">
    <source>
        <dbReference type="ARBA" id="ARBA00022449"/>
    </source>
</evidence>
<keyword evidence="4" id="KW-1003">Cell membrane</keyword>
<dbReference type="CDD" id="cd13131">
    <property type="entry name" value="MATE_NorM_like"/>
    <property type="match status" value="1"/>
</dbReference>
<keyword evidence="8 10" id="KW-0472">Membrane</keyword>
<organism evidence="11 12">
    <name type="scientific">Gracilimonas halophila</name>
    <dbReference type="NCBI Taxonomy" id="1834464"/>
    <lineage>
        <taxon>Bacteria</taxon>
        <taxon>Pseudomonadati</taxon>
        <taxon>Balneolota</taxon>
        <taxon>Balneolia</taxon>
        <taxon>Balneolales</taxon>
        <taxon>Balneolaceae</taxon>
        <taxon>Gracilimonas</taxon>
    </lineage>
</organism>
<evidence type="ECO:0000256" key="6">
    <source>
        <dbReference type="ARBA" id="ARBA00022989"/>
    </source>
</evidence>
<feature type="transmembrane region" description="Helical" evidence="10">
    <location>
        <begin position="96"/>
        <end position="120"/>
    </location>
</feature>
<protein>
    <recommendedName>
        <fullName evidence="9">Multidrug-efflux transporter</fullName>
    </recommendedName>
</protein>
<dbReference type="PANTHER" id="PTHR43298">
    <property type="entry name" value="MULTIDRUG RESISTANCE PROTEIN NORM-RELATED"/>
    <property type="match status" value="1"/>
</dbReference>
<evidence type="ECO:0000256" key="10">
    <source>
        <dbReference type="SAM" id="Phobius"/>
    </source>
</evidence>
<keyword evidence="5 10" id="KW-0812">Transmembrane</keyword>
<dbReference type="InterPro" id="IPR002528">
    <property type="entry name" value="MATE_fam"/>
</dbReference>
<dbReference type="PANTHER" id="PTHR43298:SF2">
    <property type="entry name" value="FMN_FAD EXPORTER YEEO-RELATED"/>
    <property type="match status" value="1"/>
</dbReference>
<keyword evidence="3" id="KW-0050">Antiport</keyword>
<comment type="caution">
    <text evidence="11">The sequence shown here is derived from an EMBL/GenBank/DDBJ whole genome shotgun (WGS) entry which is preliminary data.</text>
</comment>
<evidence type="ECO:0000313" key="12">
    <source>
        <dbReference type="Proteomes" id="UP001597460"/>
    </source>
</evidence>
<dbReference type="InterPro" id="IPR050222">
    <property type="entry name" value="MATE_MdtK"/>
</dbReference>
<feature type="transmembrane region" description="Helical" evidence="10">
    <location>
        <begin position="279"/>
        <end position="298"/>
    </location>
</feature>
<evidence type="ECO:0000256" key="7">
    <source>
        <dbReference type="ARBA" id="ARBA00023065"/>
    </source>
</evidence>
<accession>A0ABW5JH53</accession>
<comment type="subcellular location">
    <subcellularLocation>
        <location evidence="1">Cell membrane</location>
        <topology evidence="1">Multi-pass membrane protein</topology>
    </subcellularLocation>
</comment>
<feature type="transmembrane region" description="Helical" evidence="10">
    <location>
        <begin position="419"/>
        <end position="439"/>
    </location>
</feature>
<keyword evidence="2" id="KW-0813">Transport</keyword>
<keyword evidence="12" id="KW-1185">Reference proteome</keyword>
<dbReference type="NCBIfam" id="TIGR00797">
    <property type="entry name" value="matE"/>
    <property type="match status" value="1"/>
</dbReference>
<feature type="transmembrane region" description="Helical" evidence="10">
    <location>
        <begin position="193"/>
        <end position="214"/>
    </location>
</feature>
<feature type="transmembrane region" description="Helical" evidence="10">
    <location>
        <begin position="353"/>
        <end position="370"/>
    </location>
</feature>
<dbReference type="RefSeq" id="WP_390296739.1">
    <property type="nucleotide sequence ID" value="NZ_JBHULI010000001.1"/>
</dbReference>
<feature type="transmembrane region" description="Helical" evidence="10">
    <location>
        <begin position="12"/>
        <end position="32"/>
    </location>
</feature>
<evidence type="ECO:0000256" key="4">
    <source>
        <dbReference type="ARBA" id="ARBA00022475"/>
    </source>
</evidence>
<dbReference type="Proteomes" id="UP001597460">
    <property type="component" value="Unassembled WGS sequence"/>
</dbReference>
<dbReference type="Pfam" id="PF01554">
    <property type="entry name" value="MatE"/>
    <property type="match status" value="2"/>
</dbReference>
<feature type="transmembrane region" description="Helical" evidence="10">
    <location>
        <begin position="319"/>
        <end position="347"/>
    </location>
</feature>
<feature type="transmembrane region" description="Helical" evidence="10">
    <location>
        <begin position="52"/>
        <end position="76"/>
    </location>
</feature>
<dbReference type="InterPro" id="IPR048279">
    <property type="entry name" value="MdtK-like"/>
</dbReference>
<proteinExistence type="predicted"/>
<dbReference type="PIRSF" id="PIRSF006603">
    <property type="entry name" value="DinF"/>
    <property type="match status" value="1"/>
</dbReference>
<dbReference type="EMBL" id="JBHULI010000001">
    <property type="protein sequence ID" value="MFD2530837.1"/>
    <property type="molecule type" value="Genomic_DNA"/>
</dbReference>
<feature type="transmembrane region" description="Helical" evidence="10">
    <location>
        <begin position="162"/>
        <end position="181"/>
    </location>
</feature>
<feature type="transmembrane region" description="Helical" evidence="10">
    <location>
        <begin position="391"/>
        <end position="413"/>
    </location>
</feature>
<evidence type="ECO:0000256" key="8">
    <source>
        <dbReference type="ARBA" id="ARBA00023136"/>
    </source>
</evidence>
<sequence>MKNSHQEIKKEGLKLLTIGSPIIATQLISMGLNFTDTVMAGNLSALDLAAVAIGNAMYMPIGVFCMATLIAINPIVSQFLGARKFVEIGKSARQMFWLILMLSIPAFFLLRNLEGLMIWIDVTPEIIPIADGYLKAISWGILPLLVYAGFRYFSEGLSVTKPAMYVASAALLINIGANYVLMYGKLGFPQLGAVGTGYATAIVCFFAAIVFIAFTASFKPFKRFNIFARTKGPEWEYIGELIKVGVPNGVSSSMEVMLFAAVSLLMGTLSVKVAAAHQIAINVAATMFMIPFGLSMAISQRVGFSIGQGSMEKARFRGFIGIAICAGVMTLTALLLFIFPDFIISIYTDDKEVAMVAVSLIFLAAVFQISDGLQVGAFGALRGLKDTRIPMVVNFISYWIVGFPIGYLLGITLEVGPEGLWVGLISGLTVAAILHNYRFNKLTKKKNRFTAT</sequence>